<accession>A0A6C0QYZ8</accession>
<dbReference type="AlphaFoldDB" id="A0A6C0QYZ8"/>
<dbReference type="Pfam" id="PF14072">
    <property type="entry name" value="DndB"/>
    <property type="match status" value="1"/>
</dbReference>
<evidence type="ECO:0000313" key="1">
    <source>
        <dbReference type="EMBL" id="QHZ53697.1"/>
    </source>
</evidence>
<dbReference type="CDD" id="cd16414">
    <property type="entry name" value="dndB_like"/>
    <property type="match status" value="1"/>
</dbReference>
<evidence type="ECO:0000313" key="2">
    <source>
        <dbReference type="Proteomes" id="UP000464330"/>
    </source>
</evidence>
<protein>
    <submittedName>
        <fullName evidence="1">DGQHR domain protein</fullName>
    </submittedName>
</protein>
<proteinExistence type="predicted"/>
<dbReference type="EMBL" id="CP019717">
    <property type="protein sequence ID" value="QHZ53697.1"/>
    <property type="molecule type" value="Genomic_DNA"/>
</dbReference>
<dbReference type="NCBIfam" id="TIGR03187">
    <property type="entry name" value="DGQHR"/>
    <property type="match status" value="1"/>
</dbReference>
<dbReference type="Proteomes" id="UP000464330">
    <property type="component" value="Chromosome"/>
</dbReference>
<organism evidence="1 2">
    <name type="scientific">Paenibacillus larvae subsp. larvae</name>
    <dbReference type="NCBI Taxonomy" id="147375"/>
    <lineage>
        <taxon>Bacteria</taxon>
        <taxon>Bacillati</taxon>
        <taxon>Bacillota</taxon>
        <taxon>Bacilli</taxon>
        <taxon>Bacillales</taxon>
        <taxon>Paenibacillaceae</taxon>
        <taxon>Paenibacillus</taxon>
    </lineage>
</organism>
<sequence length="357" mass="41557">MINFTAIGQKKNFTTFKATQGQQFGKCVVSIQCTVNEILKFIEIDKSVQREIIDQHVAEIQRYIQYGMDGNLIFFPPFIFSTRGQGRFLKNTMQFQLKTEDKLIILDGQHRIKAFEHMIKILESRNNSQDIGKLNYIKNFPISLQIYMDLDTEQEKQLFTDINTKASTVSNTILLMYKNNILANKLIKEIIYNHPTIDSEEFEIRGRSTQTKLMTAATLYNAILILNEGRIITELQLDKVTPNNFESYKKSSIEFLKLLKKYAPHDATNRKKYIILIPKVIHGIAYFINLVMKENPNLGMEYFFKEIIYQVDWTHGNGDFKNYNIPFLKSTKRYNCSNGVRSIKGITDYLLNFSKKG</sequence>
<name>A0A6C0QYZ8_9BACL</name>
<dbReference type="InterPro" id="IPR017642">
    <property type="entry name" value="DNA_S_mod_DndB"/>
</dbReference>
<reference evidence="1 2" key="1">
    <citation type="journal article" date="2020" name="Int. J. Med. Microbiol.">
        <title>Discovery of Paenibacillus larvae ERIC V: Phenotypic and genomic comparison to genotypes ERIC I-IV reveal different inventories of virulence factors which correlate with epidemiological prevalences of American Foulbrood.</title>
        <authorList>
            <person name="Beims H."/>
            <person name="Bunk B."/>
            <person name="Erler S."/>
            <person name="Mohr K.I."/>
            <person name="Sproer C."/>
            <person name="Pradella S."/>
            <person name="Gunther G."/>
            <person name="Rohde M."/>
            <person name="von der Ohe W."/>
            <person name="Steinert M."/>
        </authorList>
    </citation>
    <scope>NUCLEOTIDE SEQUENCE [LARGE SCALE GENOMIC DNA]</scope>
    <source>
        <strain evidence="1">Eric_V</strain>
    </source>
</reference>
<dbReference type="InterPro" id="IPR017601">
    <property type="entry name" value="DGQHR-contain_dom"/>
</dbReference>
<dbReference type="RefSeq" id="WP_172423768.1">
    <property type="nucleotide sequence ID" value="NZ_CP019717.1"/>
</dbReference>
<gene>
    <name evidence="1" type="ORF">ERICV_04659</name>
</gene>